<dbReference type="Proteomes" id="UP001221898">
    <property type="component" value="Unassembled WGS sequence"/>
</dbReference>
<keyword evidence="3" id="KW-1185">Reference proteome</keyword>
<evidence type="ECO:0000256" key="1">
    <source>
        <dbReference type="SAM" id="MobiDB-lite"/>
    </source>
</evidence>
<reference evidence="2" key="1">
    <citation type="journal article" date="2023" name="Science">
        <title>Genome structures resolve the early diversification of teleost fishes.</title>
        <authorList>
            <person name="Parey E."/>
            <person name="Louis A."/>
            <person name="Montfort J."/>
            <person name="Bouchez O."/>
            <person name="Roques C."/>
            <person name="Iampietro C."/>
            <person name="Lluch J."/>
            <person name="Castinel A."/>
            <person name="Donnadieu C."/>
            <person name="Desvignes T."/>
            <person name="Floi Bucao C."/>
            <person name="Jouanno E."/>
            <person name="Wen M."/>
            <person name="Mejri S."/>
            <person name="Dirks R."/>
            <person name="Jansen H."/>
            <person name="Henkel C."/>
            <person name="Chen W.J."/>
            <person name="Zahm M."/>
            <person name="Cabau C."/>
            <person name="Klopp C."/>
            <person name="Thompson A.W."/>
            <person name="Robinson-Rechavi M."/>
            <person name="Braasch I."/>
            <person name="Lecointre G."/>
            <person name="Bobe J."/>
            <person name="Postlethwait J.H."/>
            <person name="Berthelot C."/>
            <person name="Roest Crollius H."/>
            <person name="Guiguen Y."/>
        </authorList>
    </citation>
    <scope>NUCLEOTIDE SEQUENCE</scope>
    <source>
        <strain evidence="2">NC1722</strain>
    </source>
</reference>
<organism evidence="2 3">
    <name type="scientific">Aldrovandia affinis</name>
    <dbReference type="NCBI Taxonomy" id="143900"/>
    <lineage>
        <taxon>Eukaryota</taxon>
        <taxon>Metazoa</taxon>
        <taxon>Chordata</taxon>
        <taxon>Craniata</taxon>
        <taxon>Vertebrata</taxon>
        <taxon>Euteleostomi</taxon>
        <taxon>Actinopterygii</taxon>
        <taxon>Neopterygii</taxon>
        <taxon>Teleostei</taxon>
        <taxon>Notacanthiformes</taxon>
        <taxon>Halosauridae</taxon>
        <taxon>Aldrovandia</taxon>
    </lineage>
</organism>
<dbReference type="AlphaFoldDB" id="A0AAD7RZE4"/>
<feature type="region of interest" description="Disordered" evidence="1">
    <location>
        <begin position="74"/>
        <end position="99"/>
    </location>
</feature>
<dbReference type="EMBL" id="JAINUG010000141">
    <property type="protein sequence ID" value="KAJ8392990.1"/>
    <property type="molecule type" value="Genomic_DNA"/>
</dbReference>
<evidence type="ECO:0000313" key="2">
    <source>
        <dbReference type="EMBL" id="KAJ8392990.1"/>
    </source>
</evidence>
<name>A0AAD7RZE4_9TELE</name>
<evidence type="ECO:0000313" key="3">
    <source>
        <dbReference type="Proteomes" id="UP001221898"/>
    </source>
</evidence>
<protein>
    <submittedName>
        <fullName evidence="2">Uncharacterized protein</fullName>
    </submittedName>
</protein>
<sequence>MAVTFRQPTQALAAQPGEHASCLWTGDGAVLQVNMFSWGAGIRISRRGPRADKSTPGREIWAVTRAAVVSRSTMPRRRRLAVGPPPTSPSAVAKSERGLTVSPGGVRGGLTTCGGDPCLLSVTQAWLQEGGFCFGPGLLVQADGK</sequence>
<accession>A0AAD7RZE4</accession>
<proteinExistence type="predicted"/>
<comment type="caution">
    <text evidence="2">The sequence shown here is derived from an EMBL/GenBank/DDBJ whole genome shotgun (WGS) entry which is preliminary data.</text>
</comment>
<gene>
    <name evidence="2" type="ORF">AAFF_G00068940</name>
</gene>